<dbReference type="InterPro" id="IPR037237">
    <property type="entry name" value="IlvD/EDD_N"/>
</dbReference>
<dbReference type="AlphaFoldDB" id="A0A0F9IRR3"/>
<dbReference type="InterPro" id="IPR000581">
    <property type="entry name" value="ILV_EDD_N"/>
</dbReference>
<evidence type="ECO:0000256" key="4">
    <source>
        <dbReference type="ARBA" id="ARBA00023014"/>
    </source>
</evidence>
<dbReference type="GO" id="GO:0005829">
    <property type="term" value="C:cytosol"/>
    <property type="evidence" value="ECO:0007669"/>
    <property type="project" value="TreeGrafter"/>
</dbReference>
<evidence type="ECO:0000256" key="2">
    <source>
        <dbReference type="ARBA" id="ARBA00022723"/>
    </source>
</evidence>
<dbReference type="EMBL" id="LAZR01020177">
    <property type="protein sequence ID" value="KKL89827.1"/>
    <property type="molecule type" value="Genomic_DNA"/>
</dbReference>
<dbReference type="SUPFAM" id="SSF143975">
    <property type="entry name" value="IlvD/EDD N-terminal domain-like"/>
    <property type="match status" value="1"/>
</dbReference>
<protein>
    <recommendedName>
        <fullName evidence="9">Dihydroxy-acid dehydratase</fullName>
    </recommendedName>
</protein>
<organism evidence="8">
    <name type="scientific">marine sediment metagenome</name>
    <dbReference type="NCBI Taxonomy" id="412755"/>
    <lineage>
        <taxon>unclassified sequences</taxon>
        <taxon>metagenomes</taxon>
        <taxon>ecological metagenomes</taxon>
    </lineage>
</organism>
<evidence type="ECO:0008006" key="9">
    <source>
        <dbReference type="Google" id="ProtNLM"/>
    </source>
</evidence>
<keyword evidence="2" id="KW-0479">Metal-binding</keyword>
<comment type="caution">
    <text evidence="8">The sequence shown here is derived from an EMBL/GenBank/DDBJ whole genome shotgun (WGS) entry which is preliminary data.</text>
</comment>
<evidence type="ECO:0000256" key="3">
    <source>
        <dbReference type="ARBA" id="ARBA00023004"/>
    </source>
</evidence>
<accession>A0A0F9IRR3</accession>
<reference evidence="8" key="1">
    <citation type="journal article" date="2015" name="Nature">
        <title>Complex archaea that bridge the gap between prokaryotes and eukaryotes.</title>
        <authorList>
            <person name="Spang A."/>
            <person name="Saw J.H."/>
            <person name="Jorgensen S.L."/>
            <person name="Zaremba-Niedzwiedzka K."/>
            <person name="Martijn J."/>
            <person name="Lind A.E."/>
            <person name="van Eijk R."/>
            <person name="Schleper C."/>
            <person name="Guy L."/>
            <person name="Ettema T.J."/>
        </authorList>
    </citation>
    <scope>NUCLEOTIDE SEQUENCE</scope>
</reference>
<evidence type="ECO:0000313" key="8">
    <source>
        <dbReference type="EMBL" id="KKL89827.1"/>
    </source>
</evidence>
<dbReference type="InterPro" id="IPR020558">
    <property type="entry name" value="DiOHA_6PGluconate_deHydtase_CS"/>
</dbReference>
<dbReference type="InterPro" id="IPR056740">
    <property type="entry name" value="ILV_EDD_C"/>
</dbReference>
<keyword evidence="3" id="KW-0408">Iron</keyword>
<dbReference type="GO" id="GO:0016836">
    <property type="term" value="F:hydro-lyase activity"/>
    <property type="evidence" value="ECO:0007669"/>
    <property type="project" value="UniProtKB-ARBA"/>
</dbReference>
<dbReference type="PANTHER" id="PTHR43661:SF3">
    <property type="entry name" value="D-XYLONATE DEHYDRATASE YAGF-RELATED"/>
    <property type="match status" value="1"/>
</dbReference>
<dbReference type="PROSITE" id="PS00887">
    <property type="entry name" value="ILVD_EDD_2"/>
    <property type="match status" value="1"/>
</dbReference>
<dbReference type="GO" id="GO:0046872">
    <property type="term" value="F:metal ion binding"/>
    <property type="evidence" value="ECO:0007669"/>
    <property type="project" value="UniProtKB-KW"/>
</dbReference>
<gene>
    <name evidence="8" type="ORF">LCGC14_1910810</name>
</gene>
<proteinExistence type="inferred from homology"/>
<dbReference type="Pfam" id="PF24877">
    <property type="entry name" value="ILV_EDD_C"/>
    <property type="match status" value="1"/>
</dbReference>
<keyword evidence="5" id="KW-0456">Lyase</keyword>
<dbReference type="FunFam" id="3.50.30.80:FF:000001">
    <property type="entry name" value="Dihydroxy-acid dehydratase"/>
    <property type="match status" value="1"/>
</dbReference>
<dbReference type="PANTHER" id="PTHR43661">
    <property type="entry name" value="D-XYLONATE DEHYDRATASE"/>
    <property type="match status" value="1"/>
</dbReference>
<evidence type="ECO:0000256" key="1">
    <source>
        <dbReference type="ARBA" id="ARBA00006486"/>
    </source>
</evidence>
<sequence length="576" mass="62740">MSGEREQRSKKVREDWIQIDALSCGTGWDERDLSRPQILVEDAYGSSHPGSFHLNSLAEEASIGVHQEGGKPANFHGTDICDGWAMLHDGMNYILLSREVLCDLVEVHGRVIPWDGLIVISSCDKSIPAHLMAVSRLNIPAIHVPGGSNRIGPNMGHSILIGDTATKMRQGKDVSKEIRNYKLTGCPGYGACQFMGTASTMQCMSEALGMAFPGSALSPASQFDIRRMARKAGRKVLDLSKRGIKPSDILTKAAFENAIKIHAAISGSTNVLLHIPAIAQELGIEIDAELFDRINHEVPYLANVQPSGEYTSELFWFAGSIPRIQIELREMLDLNVMTVTGKTLKENLEEIEREGFFQRGEGYLANYHLKREDVIHPRKKSKGFGSIAVLKGNIAPEGAVIKYSAVPSDMLTHEGPAKVFNKEEKALTAILSGEVEPGSVIVLRYEGPRGSGMPEILACTEALVTIPSLSNTAIVTDGRFSGATRGPCVGHVSPEAAIGGPISLVEDGDLIRIDIPNRVLSIVAVDNKRKNAGEIEALLVDRKKRWKPPLIKQPQGVLERYSRQATSAMKGAYLEK</sequence>
<evidence type="ECO:0000259" key="7">
    <source>
        <dbReference type="Pfam" id="PF24877"/>
    </source>
</evidence>
<dbReference type="PROSITE" id="PS00886">
    <property type="entry name" value="ILVD_EDD_1"/>
    <property type="match status" value="1"/>
</dbReference>
<feature type="domain" description="Dihydroxy-acid/6-phosphogluconate dehydratase C-terminal" evidence="7">
    <location>
        <begin position="375"/>
        <end position="572"/>
    </location>
</feature>
<keyword evidence="4" id="KW-0411">Iron-sulfur</keyword>
<dbReference type="SUPFAM" id="SSF52016">
    <property type="entry name" value="LeuD/IlvD-like"/>
    <property type="match status" value="1"/>
</dbReference>
<evidence type="ECO:0000259" key="6">
    <source>
        <dbReference type="Pfam" id="PF00920"/>
    </source>
</evidence>
<dbReference type="Gene3D" id="3.50.30.80">
    <property type="entry name" value="IlvD/EDD C-terminal domain-like"/>
    <property type="match status" value="1"/>
</dbReference>
<evidence type="ECO:0000256" key="5">
    <source>
        <dbReference type="ARBA" id="ARBA00023239"/>
    </source>
</evidence>
<name>A0A0F9IRR3_9ZZZZ</name>
<comment type="similarity">
    <text evidence="1">Belongs to the IlvD/Edd family.</text>
</comment>
<dbReference type="InterPro" id="IPR042096">
    <property type="entry name" value="Dihydro-acid_dehy_C"/>
</dbReference>
<feature type="domain" description="Dihydroxy-acid/6-phosphogluconate dehydratase N-terminal" evidence="6">
    <location>
        <begin position="35"/>
        <end position="347"/>
    </location>
</feature>
<dbReference type="Pfam" id="PF00920">
    <property type="entry name" value="ILVD_EDD_N"/>
    <property type="match status" value="1"/>
</dbReference>
<dbReference type="GO" id="GO:0051536">
    <property type="term" value="F:iron-sulfur cluster binding"/>
    <property type="evidence" value="ECO:0007669"/>
    <property type="project" value="UniProtKB-KW"/>
</dbReference>